<dbReference type="SUPFAM" id="SSF49899">
    <property type="entry name" value="Concanavalin A-like lectins/glucanases"/>
    <property type="match status" value="1"/>
</dbReference>
<dbReference type="AlphaFoldDB" id="A0A316YND0"/>
<dbReference type="PANTHER" id="PTHR35332">
    <property type="entry name" value="REGULATION OF ENOLASE PROTEIN 1"/>
    <property type="match status" value="1"/>
</dbReference>
<dbReference type="RefSeq" id="XP_025376453.1">
    <property type="nucleotide sequence ID" value="XM_025522072.1"/>
</dbReference>
<dbReference type="InterPro" id="IPR009784">
    <property type="entry name" value="DUF1349"/>
</dbReference>
<protein>
    <recommendedName>
        <fullName evidence="3">DUF1349-domain-containing protein</fullName>
    </recommendedName>
</protein>
<keyword evidence="2" id="KW-1185">Reference proteome</keyword>
<reference evidence="1 2" key="1">
    <citation type="journal article" date="2018" name="Mol. Biol. Evol.">
        <title>Broad Genomic Sampling Reveals a Smut Pathogenic Ancestry of the Fungal Clade Ustilaginomycotina.</title>
        <authorList>
            <person name="Kijpornyongpan T."/>
            <person name="Mondo S.J."/>
            <person name="Barry K."/>
            <person name="Sandor L."/>
            <person name="Lee J."/>
            <person name="Lipzen A."/>
            <person name="Pangilinan J."/>
            <person name="LaButti K."/>
            <person name="Hainaut M."/>
            <person name="Henrissat B."/>
            <person name="Grigoriev I.V."/>
            <person name="Spatafora J.W."/>
            <person name="Aime M.C."/>
        </authorList>
    </citation>
    <scope>NUCLEOTIDE SEQUENCE [LARGE SCALE GENOMIC DNA]</scope>
    <source>
        <strain evidence="1 2">MCA 4198</strain>
    </source>
</reference>
<dbReference type="OrthoDB" id="42525at2759"/>
<accession>A0A316YND0</accession>
<gene>
    <name evidence="1" type="ORF">FA10DRAFT_267827</name>
</gene>
<proteinExistence type="predicted"/>
<dbReference type="Proteomes" id="UP000245768">
    <property type="component" value="Unassembled WGS sequence"/>
</dbReference>
<evidence type="ECO:0000313" key="2">
    <source>
        <dbReference type="Proteomes" id="UP000245768"/>
    </source>
</evidence>
<dbReference type="Gene3D" id="2.60.120.200">
    <property type="match status" value="1"/>
</dbReference>
<evidence type="ECO:0000313" key="1">
    <source>
        <dbReference type="EMBL" id="PWN89255.1"/>
    </source>
</evidence>
<sequence>MSSKSSIPFTSPRWQRLNEGCFDASDNRLTITSGPNTDWWRTSFASEPEASVNRHSGPVVYIDVPQDETHWKAGVWISGDFTERFQQATLFVGAGDYEASNDPWVKAGVELEHGIQFIGSVVANPYSDWAIQPSPLSIGPGANKLFIEIKRTGSDLVLSYTIAPANDKDAFHAKSREMTLMREVKGFLAQGHGGRQHIGLMVCGPKSEKTRAEFLGFTFETLTRSEV</sequence>
<dbReference type="EMBL" id="KZ819637">
    <property type="protein sequence ID" value="PWN89255.1"/>
    <property type="molecule type" value="Genomic_DNA"/>
</dbReference>
<dbReference type="InterPro" id="IPR013320">
    <property type="entry name" value="ConA-like_dom_sf"/>
</dbReference>
<dbReference type="PANTHER" id="PTHR35332:SF2">
    <property type="entry name" value="REGULATION OF ENOLASE PROTEIN 1"/>
    <property type="match status" value="1"/>
</dbReference>
<evidence type="ECO:0008006" key="3">
    <source>
        <dbReference type="Google" id="ProtNLM"/>
    </source>
</evidence>
<organism evidence="1 2">
    <name type="scientific">Acaromyces ingoldii</name>
    <dbReference type="NCBI Taxonomy" id="215250"/>
    <lineage>
        <taxon>Eukaryota</taxon>
        <taxon>Fungi</taxon>
        <taxon>Dikarya</taxon>
        <taxon>Basidiomycota</taxon>
        <taxon>Ustilaginomycotina</taxon>
        <taxon>Exobasidiomycetes</taxon>
        <taxon>Exobasidiales</taxon>
        <taxon>Cryptobasidiaceae</taxon>
        <taxon>Acaromyces</taxon>
    </lineage>
</organism>
<dbReference type="Pfam" id="PF07081">
    <property type="entry name" value="DUF1349"/>
    <property type="match status" value="1"/>
</dbReference>
<dbReference type="GeneID" id="37043988"/>
<dbReference type="InParanoid" id="A0A316YND0"/>
<name>A0A316YND0_9BASI</name>